<keyword evidence="1" id="KW-0732">Signal</keyword>
<protein>
    <submittedName>
        <fullName evidence="2">Uncharacterized protein</fullName>
    </submittedName>
</protein>
<feature type="chain" id="PRO_5015160203" evidence="1">
    <location>
        <begin position="17"/>
        <end position="37"/>
    </location>
</feature>
<organism evidence="2">
    <name type="scientific">Rhizophora mucronata</name>
    <name type="common">Asiatic mangrove</name>
    <dbReference type="NCBI Taxonomy" id="61149"/>
    <lineage>
        <taxon>Eukaryota</taxon>
        <taxon>Viridiplantae</taxon>
        <taxon>Streptophyta</taxon>
        <taxon>Embryophyta</taxon>
        <taxon>Tracheophyta</taxon>
        <taxon>Spermatophyta</taxon>
        <taxon>Magnoliopsida</taxon>
        <taxon>eudicotyledons</taxon>
        <taxon>Gunneridae</taxon>
        <taxon>Pentapetalae</taxon>
        <taxon>rosids</taxon>
        <taxon>fabids</taxon>
        <taxon>Malpighiales</taxon>
        <taxon>Rhizophoraceae</taxon>
        <taxon>Rhizophora</taxon>
    </lineage>
</organism>
<evidence type="ECO:0000313" key="2">
    <source>
        <dbReference type="EMBL" id="MBW86412.1"/>
    </source>
</evidence>
<accession>A0A2P2IYX3</accession>
<reference evidence="2" key="1">
    <citation type="submission" date="2018-02" db="EMBL/GenBank/DDBJ databases">
        <title>Rhizophora mucronata_Transcriptome.</title>
        <authorList>
            <person name="Meera S.P."/>
            <person name="Sreeshan A."/>
            <person name="Augustine A."/>
        </authorList>
    </citation>
    <scope>NUCLEOTIDE SEQUENCE</scope>
    <source>
        <tissue evidence="2">Leaf</tissue>
    </source>
</reference>
<feature type="signal peptide" evidence="1">
    <location>
        <begin position="1"/>
        <end position="16"/>
    </location>
</feature>
<dbReference type="EMBL" id="GGEC01005929">
    <property type="protein sequence ID" value="MBW86412.1"/>
    <property type="molecule type" value="Transcribed_RNA"/>
</dbReference>
<sequence length="37" mass="4246">MPLSVTFCLLWNPLIRKSLLLMGLTVSDHRRVCIESC</sequence>
<dbReference type="AlphaFoldDB" id="A0A2P2IYX3"/>
<name>A0A2P2IYX3_RHIMU</name>
<proteinExistence type="predicted"/>
<evidence type="ECO:0000256" key="1">
    <source>
        <dbReference type="SAM" id="SignalP"/>
    </source>
</evidence>